<dbReference type="Gene3D" id="1.10.10.60">
    <property type="entry name" value="Homeodomain-like"/>
    <property type="match status" value="1"/>
</dbReference>
<accession>A0A934S1C2</accession>
<keyword evidence="7" id="KW-1185">Reference proteome</keyword>
<evidence type="ECO:0000256" key="4">
    <source>
        <dbReference type="SAM" id="Coils"/>
    </source>
</evidence>
<feature type="coiled-coil region" evidence="4">
    <location>
        <begin position="337"/>
        <end position="364"/>
    </location>
</feature>
<evidence type="ECO:0000313" key="7">
    <source>
        <dbReference type="Proteomes" id="UP000617628"/>
    </source>
</evidence>
<dbReference type="Gene3D" id="3.40.50.2300">
    <property type="match status" value="2"/>
</dbReference>
<dbReference type="SUPFAM" id="SSF53822">
    <property type="entry name" value="Periplasmic binding protein-like I"/>
    <property type="match status" value="1"/>
</dbReference>
<evidence type="ECO:0000256" key="1">
    <source>
        <dbReference type="ARBA" id="ARBA00023015"/>
    </source>
</evidence>
<keyword evidence="3" id="KW-0804">Transcription</keyword>
<evidence type="ECO:0000256" key="2">
    <source>
        <dbReference type="ARBA" id="ARBA00023125"/>
    </source>
</evidence>
<sequence>MPQRHTAKTKPKKVALLIETSRAYGRGLLEGVAQFNQSKFAWSAYFEPAGLGRNPPPWLKDWAGDGILARISDRSTANLLLSKKLPLVDLRGILSDLPVPFVGIDNQSIAQLAYQHFQDKGFKRFAIVGAPSEYHPHLDQRLEYFKEIVHINGHTCLQFTDTRFGKRKATWEAQQRKLGKWLQSLPANTAVLCVDDQIARETIDAANRVELSVPEDLAVLGVDNDEYLCTLSPTPISSIVTDAAQVGYSAAQLLDELMRNPNKKVPNETLIPSSQVITRASTDILATESKTLTRALEFIKQHACDPISVEQVVERSPVCRTLLEREFKATLGRSVFKEILRTKIAQAQDLLANSNRTLDDIAEDSGFQSAIYLSQVFRRELGTTPGKWRKSQIQ</sequence>
<dbReference type="SMART" id="SM00342">
    <property type="entry name" value="HTH_ARAC"/>
    <property type="match status" value="1"/>
</dbReference>
<feature type="domain" description="HTH araC/xylS-type" evidence="5">
    <location>
        <begin position="293"/>
        <end position="391"/>
    </location>
</feature>
<organism evidence="6 7">
    <name type="scientific">Pelagicoccus mobilis</name>
    <dbReference type="NCBI Taxonomy" id="415221"/>
    <lineage>
        <taxon>Bacteria</taxon>
        <taxon>Pseudomonadati</taxon>
        <taxon>Verrucomicrobiota</taxon>
        <taxon>Opitutia</taxon>
        <taxon>Puniceicoccales</taxon>
        <taxon>Pelagicoccaceae</taxon>
        <taxon>Pelagicoccus</taxon>
    </lineage>
</organism>
<dbReference type="InterPro" id="IPR009057">
    <property type="entry name" value="Homeodomain-like_sf"/>
</dbReference>
<dbReference type="PROSITE" id="PS00041">
    <property type="entry name" value="HTH_ARAC_FAMILY_1"/>
    <property type="match status" value="1"/>
</dbReference>
<dbReference type="Pfam" id="PF13377">
    <property type="entry name" value="Peripla_BP_3"/>
    <property type="match status" value="1"/>
</dbReference>
<dbReference type="InterPro" id="IPR028082">
    <property type="entry name" value="Peripla_BP_I"/>
</dbReference>
<dbReference type="AlphaFoldDB" id="A0A934S1C2"/>
<comment type="caution">
    <text evidence="6">The sequence shown here is derived from an EMBL/GenBank/DDBJ whole genome shotgun (WGS) entry which is preliminary data.</text>
</comment>
<keyword evidence="4" id="KW-0175">Coiled coil</keyword>
<evidence type="ECO:0000259" key="5">
    <source>
        <dbReference type="PROSITE" id="PS01124"/>
    </source>
</evidence>
<dbReference type="InterPro" id="IPR054031">
    <property type="entry name" value="XylR_PBP1"/>
</dbReference>
<dbReference type="PROSITE" id="PS01124">
    <property type="entry name" value="HTH_ARAC_FAMILY_2"/>
    <property type="match status" value="1"/>
</dbReference>
<name>A0A934S1C2_9BACT</name>
<dbReference type="SUPFAM" id="SSF46689">
    <property type="entry name" value="Homeodomain-like"/>
    <property type="match status" value="1"/>
</dbReference>
<dbReference type="Pfam" id="PF22177">
    <property type="entry name" value="PBP1_XylR"/>
    <property type="match status" value="1"/>
</dbReference>
<dbReference type="Proteomes" id="UP000617628">
    <property type="component" value="Unassembled WGS sequence"/>
</dbReference>
<dbReference type="PANTHER" id="PTHR30146">
    <property type="entry name" value="LACI-RELATED TRANSCRIPTIONAL REPRESSOR"/>
    <property type="match status" value="1"/>
</dbReference>
<keyword evidence="1" id="KW-0805">Transcription regulation</keyword>
<dbReference type="EMBL" id="JAENIL010000043">
    <property type="protein sequence ID" value="MBK1879209.1"/>
    <property type="molecule type" value="Genomic_DNA"/>
</dbReference>
<dbReference type="PANTHER" id="PTHR30146:SF24">
    <property type="entry name" value="XYLOSE OPERON REGULATORY PROTEIN"/>
    <property type="match status" value="1"/>
</dbReference>
<dbReference type="RefSeq" id="WP_200357422.1">
    <property type="nucleotide sequence ID" value="NZ_JAENIL010000043.1"/>
</dbReference>
<reference evidence="6" key="1">
    <citation type="submission" date="2021-01" db="EMBL/GenBank/DDBJ databases">
        <title>Modified the classification status of verrucomicrobia.</title>
        <authorList>
            <person name="Feng X."/>
        </authorList>
    </citation>
    <scope>NUCLEOTIDE SEQUENCE</scope>
    <source>
        <strain evidence="6">KCTC 13126</strain>
    </source>
</reference>
<evidence type="ECO:0000256" key="3">
    <source>
        <dbReference type="ARBA" id="ARBA00023163"/>
    </source>
</evidence>
<proteinExistence type="predicted"/>
<evidence type="ECO:0000313" key="6">
    <source>
        <dbReference type="EMBL" id="MBK1879209.1"/>
    </source>
</evidence>
<protein>
    <submittedName>
        <fullName evidence="6">DNA-binding transcriptional regulator</fullName>
    </submittedName>
</protein>
<dbReference type="InterPro" id="IPR018062">
    <property type="entry name" value="HTH_AraC-typ_CS"/>
</dbReference>
<dbReference type="InterPro" id="IPR046335">
    <property type="entry name" value="LacI/GalR-like_sensor"/>
</dbReference>
<dbReference type="CDD" id="cd01543">
    <property type="entry name" value="PBP1_XylR"/>
    <property type="match status" value="1"/>
</dbReference>
<dbReference type="GO" id="GO:0003700">
    <property type="term" value="F:DNA-binding transcription factor activity"/>
    <property type="evidence" value="ECO:0007669"/>
    <property type="project" value="InterPro"/>
</dbReference>
<dbReference type="InterPro" id="IPR018060">
    <property type="entry name" value="HTH_AraC"/>
</dbReference>
<gene>
    <name evidence="6" type="ORF">JIN87_20150</name>
</gene>
<dbReference type="Pfam" id="PF12833">
    <property type="entry name" value="HTH_18"/>
    <property type="match status" value="1"/>
</dbReference>
<keyword evidence="2 6" id="KW-0238">DNA-binding</keyword>
<dbReference type="GO" id="GO:0000976">
    <property type="term" value="F:transcription cis-regulatory region binding"/>
    <property type="evidence" value="ECO:0007669"/>
    <property type="project" value="TreeGrafter"/>
</dbReference>